<comment type="caution">
    <text evidence="1">The sequence shown here is derived from an EMBL/GenBank/DDBJ whole genome shotgun (WGS) entry which is preliminary data.</text>
</comment>
<sequence length="127" mass="14488">MNSPKVFSHKGHGKDKQLILRFIVKQVEKGTGFSLLELKKQYSEEHLFAIALKHVTTTKKTLCTALNIPIEAGCRYKRTLEKNGNLVQSIDEVICPFTKHPAHLISTNPNEFKRLLKSNTNQLNLFE</sequence>
<accession>A0A4R2GFT5</accession>
<organism evidence="1 2">
    <name type="scientific">Natronoflexus pectinivorans</name>
    <dbReference type="NCBI Taxonomy" id="682526"/>
    <lineage>
        <taxon>Bacteria</taxon>
        <taxon>Pseudomonadati</taxon>
        <taxon>Bacteroidota</taxon>
        <taxon>Bacteroidia</taxon>
        <taxon>Marinilabiliales</taxon>
        <taxon>Marinilabiliaceae</taxon>
        <taxon>Natronoflexus</taxon>
    </lineage>
</organism>
<proteinExistence type="predicted"/>
<dbReference type="Proteomes" id="UP000295221">
    <property type="component" value="Unassembled WGS sequence"/>
</dbReference>
<evidence type="ECO:0000313" key="2">
    <source>
        <dbReference type="Proteomes" id="UP000295221"/>
    </source>
</evidence>
<evidence type="ECO:0000313" key="1">
    <source>
        <dbReference type="EMBL" id="TCO07031.1"/>
    </source>
</evidence>
<dbReference type="EMBL" id="SLWK01000010">
    <property type="protein sequence ID" value="TCO07031.1"/>
    <property type="molecule type" value="Genomic_DNA"/>
</dbReference>
<name>A0A4R2GFT5_9BACT</name>
<reference evidence="1 2" key="1">
    <citation type="submission" date="2019-03" db="EMBL/GenBank/DDBJ databases">
        <title>Genomic Encyclopedia of Type Strains, Phase IV (KMG-IV): sequencing the most valuable type-strain genomes for metagenomic binning, comparative biology and taxonomic classification.</title>
        <authorList>
            <person name="Goeker M."/>
        </authorList>
    </citation>
    <scope>NUCLEOTIDE SEQUENCE [LARGE SCALE GENOMIC DNA]</scope>
    <source>
        <strain evidence="1 2">DSM 24179</strain>
    </source>
</reference>
<dbReference type="AlphaFoldDB" id="A0A4R2GFT5"/>
<keyword evidence="2" id="KW-1185">Reference proteome</keyword>
<gene>
    <name evidence="1" type="ORF">EV194_11030</name>
</gene>
<protein>
    <submittedName>
        <fullName evidence="1">Uncharacterized protein</fullName>
    </submittedName>
</protein>